<dbReference type="EMBL" id="RCHU02000002">
    <property type="protein sequence ID" value="KAL3603400.1"/>
    <property type="molecule type" value="Genomic_DNA"/>
</dbReference>
<evidence type="ECO:0000313" key="2">
    <source>
        <dbReference type="Proteomes" id="UP000309997"/>
    </source>
</evidence>
<dbReference type="Proteomes" id="UP000309997">
    <property type="component" value="Unassembled WGS sequence"/>
</dbReference>
<protein>
    <submittedName>
        <fullName evidence="1">Uncharacterized protein</fullName>
    </submittedName>
</protein>
<evidence type="ECO:0000313" key="1">
    <source>
        <dbReference type="EMBL" id="KAL3603400.1"/>
    </source>
</evidence>
<gene>
    <name evidence="1" type="ORF">D5086_004259</name>
</gene>
<keyword evidence="2" id="KW-1185">Reference proteome</keyword>
<accession>A0ACC4CPV7</accession>
<name>A0ACC4CPV7_POPAL</name>
<sequence>MGDNTTPPQPKEVIPSSIQCPMLNSTKLCSMGHEDESFVCEFIRYGKQLNLVQKNPTRMMSQIGLLFQSIPETLILQVGEQDSPKEIWESIKTRNLGADRVKEARLQTLMSEFERIKMKDTDTIDNFAGFEDIIGRLKAYERTNFSMRRITEKHKASYYTQIQSKQKFYIASRGRGRGRGYRGHKRTRQRKIQPTRTDNNSRPGHFASTCPERTQRIQEQNKVETEEADPALYMHEVVFLNEENVIPKKYETNEGEGGVWYLDNGASNHMTGNKTYFLELNENIKGKVKFYQILLGYQIDNDIYINSSTAFLFLLELDNS</sequence>
<comment type="caution">
    <text evidence="1">The sequence shown here is derived from an EMBL/GenBank/DDBJ whole genome shotgun (WGS) entry which is preliminary data.</text>
</comment>
<organism evidence="1 2">
    <name type="scientific">Populus alba</name>
    <name type="common">White poplar</name>
    <dbReference type="NCBI Taxonomy" id="43335"/>
    <lineage>
        <taxon>Eukaryota</taxon>
        <taxon>Viridiplantae</taxon>
        <taxon>Streptophyta</taxon>
        <taxon>Embryophyta</taxon>
        <taxon>Tracheophyta</taxon>
        <taxon>Spermatophyta</taxon>
        <taxon>Magnoliopsida</taxon>
        <taxon>eudicotyledons</taxon>
        <taxon>Gunneridae</taxon>
        <taxon>Pentapetalae</taxon>
        <taxon>rosids</taxon>
        <taxon>fabids</taxon>
        <taxon>Malpighiales</taxon>
        <taxon>Salicaceae</taxon>
        <taxon>Saliceae</taxon>
        <taxon>Populus</taxon>
    </lineage>
</organism>
<proteinExistence type="predicted"/>
<reference evidence="1 2" key="1">
    <citation type="journal article" date="2024" name="Plant Biotechnol. J.">
        <title>Genome and CRISPR/Cas9 system of a widespread forest tree (Populus alba) in the world.</title>
        <authorList>
            <person name="Liu Y.J."/>
            <person name="Jiang P.F."/>
            <person name="Han X.M."/>
            <person name="Li X.Y."/>
            <person name="Wang H.M."/>
            <person name="Wang Y.J."/>
            <person name="Wang X.X."/>
            <person name="Zeng Q.Y."/>
        </authorList>
    </citation>
    <scope>NUCLEOTIDE SEQUENCE [LARGE SCALE GENOMIC DNA]</scope>
    <source>
        <strain evidence="2">cv. PAL-ZL1</strain>
    </source>
</reference>